<evidence type="ECO:0000313" key="1">
    <source>
        <dbReference type="EMBL" id="RNA14716.1"/>
    </source>
</evidence>
<reference evidence="1 2" key="1">
    <citation type="journal article" date="2018" name="Sci. Rep.">
        <title>Genomic signatures of local adaptation to the degree of environmental predictability in rotifers.</title>
        <authorList>
            <person name="Franch-Gras L."/>
            <person name="Hahn C."/>
            <person name="Garcia-Roger E.M."/>
            <person name="Carmona M.J."/>
            <person name="Serra M."/>
            <person name="Gomez A."/>
        </authorList>
    </citation>
    <scope>NUCLEOTIDE SEQUENCE [LARGE SCALE GENOMIC DNA]</scope>
    <source>
        <strain evidence="1">HYR1</strain>
    </source>
</reference>
<sequence>MTRKTCINFLRSNFGYLVRLVVLNMAGFKYTGLVGFRVVVVEQNRHELNKSPNLTAPNLDPLAKNCHCELSSEFLSKLFLESSNAFSCIETKWEDLEKLRSLRLIKPCRVNSFICFSSVESKLRVFRLYKSVKILSSRLMIGFELRSNVSSWFKNLNELWSIFSKLFAAKISVFKCRYL</sequence>
<dbReference type="Proteomes" id="UP000276133">
    <property type="component" value="Unassembled WGS sequence"/>
</dbReference>
<proteinExistence type="predicted"/>
<dbReference type="AlphaFoldDB" id="A0A3M7QTM4"/>
<gene>
    <name evidence="1" type="ORF">BpHYR1_030454</name>
</gene>
<dbReference type="EMBL" id="REGN01005119">
    <property type="protein sequence ID" value="RNA14716.1"/>
    <property type="molecule type" value="Genomic_DNA"/>
</dbReference>
<accession>A0A3M7QTM4</accession>
<organism evidence="1 2">
    <name type="scientific">Brachionus plicatilis</name>
    <name type="common">Marine rotifer</name>
    <name type="synonym">Brachionus muelleri</name>
    <dbReference type="NCBI Taxonomy" id="10195"/>
    <lineage>
        <taxon>Eukaryota</taxon>
        <taxon>Metazoa</taxon>
        <taxon>Spiralia</taxon>
        <taxon>Gnathifera</taxon>
        <taxon>Rotifera</taxon>
        <taxon>Eurotatoria</taxon>
        <taxon>Monogononta</taxon>
        <taxon>Pseudotrocha</taxon>
        <taxon>Ploima</taxon>
        <taxon>Brachionidae</taxon>
        <taxon>Brachionus</taxon>
    </lineage>
</organism>
<protein>
    <submittedName>
        <fullName evidence="1">Uncharacterized protein</fullName>
    </submittedName>
</protein>
<name>A0A3M7QTM4_BRAPC</name>
<keyword evidence="2" id="KW-1185">Reference proteome</keyword>
<evidence type="ECO:0000313" key="2">
    <source>
        <dbReference type="Proteomes" id="UP000276133"/>
    </source>
</evidence>
<comment type="caution">
    <text evidence="1">The sequence shown here is derived from an EMBL/GenBank/DDBJ whole genome shotgun (WGS) entry which is preliminary data.</text>
</comment>